<feature type="transmembrane region" description="Helical" evidence="7">
    <location>
        <begin position="51"/>
        <end position="69"/>
    </location>
</feature>
<dbReference type="InterPro" id="IPR023171">
    <property type="entry name" value="Na/H_antiporter_dom_sf"/>
</dbReference>
<dbReference type="GO" id="GO:0006885">
    <property type="term" value="P:regulation of pH"/>
    <property type="evidence" value="ECO:0007669"/>
    <property type="project" value="UniProtKB-UniRule"/>
</dbReference>
<comment type="similarity">
    <text evidence="7">Belongs to the NhaA Na(+)/H(+) (TC 2.A.33) antiporter family.</text>
</comment>
<evidence type="ECO:0000256" key="7">
    <source>
        <dbReference type="HAMAP-Rule" id="MF_01844"/>
    </source>
</evidence>
<keyword evidence="6 7" id="KW-0739">Sodium transport</keyword>
<dbReference type="GO" id="GO:0005886">
    <property type="term" value="C:plasma membrane"/>
    <property type="evidence" value="ECO:0007669"/>
    <property type="project" value="UniProtKB-SubCell"/>
</dbReference>
<feature type="transmembrane region" description="Helical" evidence="7">
    <location>
        <begin position="360"/>
        <end position="381"/>
    </location>
</feature>
<evidence type="ECO:0000256" key="6">
    <source>
        <dbReference type="ARBA" id="ARBA00023201"/>
    </source>
</evidence>
<feature type="transmembrane region" description="Helical" evidence="7">
    <location>
        <begin position="288"/>
        <end position="309"/>
    </location>
</feature>
<keyword evidence="4 7" id="KW-1133">Transmembrane helix</keyword>
<name>A0A7Z2T312_9VIBR</name>
<feature type="transmembrane region" description="Helical" evidence="7">
    <location>
        <begin position="197"/>
        <end position="229"/>
    </location>
</feature>
<comment type="subcellular location">
    <subcellularLocation>
        <location evidence="1">Cell inner membrane</location>
        <topology evidence="1">Multi-pass membrane protein</topology>
    </subcellularLocation>
    <subcellularLocation>
        <location evidence="7">Cell membrane</location>
        <topology evidence="7">Multi-pass membrane protein</topology>
    </subcellularLocation>
</comment>
<sequence length="391" mass="41774">MVKVLRNFVKSESSGGVLLVIATIAAMTLANSSFSDIYHAFLHSYFLGMPISHWINDGLMAIFFLLIGLEVKRELLQGALKTKEMALFPAIAALGGMVVPALIYVLFNYQNPEALAGWAIPAATDIAFALGVMALLGDRVPVNLKVFLLALAIIDDLGAIVIIALFYTSDLSTIALLAAVASTCLLFYMNMQKVHSLAAYMVVGLILWAAVMASGIHATIAGVLVGFAIPLRLKKEDYTKPLAPLEVLEHKLNPYVVFIILPLFALTNAGITLTDVSMAGMTSMVPMGIAMGLLIGKPIGITTFCWLAIKFGVAKLPAGTNFGQVIAVSVLCGIGFTMSIFISSLAFTGETLTFETYARLGILMGSSLSAVTGFTILWWALRPNTQAVLQD</sequence>
<feature type="transmembrane region" description="Helical" evidence="7">
    <location>
        <begin position="173"/>
        <end position="190"/>
    </location>
</feature>
<evidence type="ECO:0000256" key="2">
    <source>
        <dbReference type="ARBA" id="ARBA00022475"/>
    </source>
</evidence>
<proteinExistence type="inferred from homology"/>
<dbReference type="PANTHER" id="PTHR30341:SF0">
    <property type="entry name" value="NA(+)_H(+) ANTIPORTER NHAA"/>
    <property type="match status" value="1"/>
</dbReference>
<dbReference type="Gene3D" id="1.20.1530.10">
    <property type="entry name" value="Na+/H+ antiporter like domain"/>
    <property type="match status" value="1"/>
</dbReference>
<keyword evidence="9" id="KW-1185">Reference proteome</keyword>
<reference evidence="8 9" key="1">
    <citation type="submission" date="2020-01" db="EMBL/GenBank/DDBJ databases">
        <title>Whole genome and functional gene identification of agarase of Vibrio HN897.</title>
        <authorList>
            <person name="Liu Y."/>
            <person name="Zhao Z."/>
        </authorList>
    </citation>
    <scope>NUCLEOTIDE SEQUENCE [LARGE SCALE GENOMIC DNA]</scope>
    <source>
        <strain evidence="8 9">HN897</strain>
    </source>
</reference>
<dbReference type="AlphaFoldDB" id="A0A7Z2T312"/>
<evidence type="ECO:0000256" key="4">
    <source>
        <dbReference type="ARBA" id="ARBA00022989"/>
    </source>
</evidence>
<feature type="transmembrane region" description="Helical" evidence="7">
    <location>
        <begin position="90"/>
        <end position="109"/>
    </location>
</feature>
<evidence type="ECO:0000256" key="3">
    <source>
        <dbReference type="ARBA" id="ARBA00022692"/>
    </source>
</evidence>
<dbReference type="Pfam" id="PF06965">
    <property type="entry name" value="Na_H_antiport_1"/>
    <property type="match status" value="1"/>
</dbReference>
<keyword evidence="7" id="KW-0813">Transport</keyword>
<protein>
    <recommendedName>
        <fullName evidence="7">Na(+)/H(+) antiporter NhaA</fullName>
    </recommendedName>
    <alternativeName>
        <fullName evidence="7">Sodium/proton antiporter NhaA</fullName>
    </alternativeName>
</protein>
<evidence type="ECO:0000313" key="8">
    <source>
        <dbReference type="EMBL" id="QIA63426.1"/>
    </source>
</evidence>
<dbReference type="KEGG" id="vas:GT360_07800"/>
<accession>A0A7Z2T312</accession>
<keyword evidence="7" id="KW-0915">Sodium</keyword>
<evidence type="ECO:0000256" key="5">
    <source>
        <dbReference type="ARBA" id="ARBA00023136"/>
    </source>
</evidence>
<keyword evidence="5 7" id="KW-0472">Membrane</keyword>
<dbReference type="EMBL" id="CP047475">
    <property type="protein sequence ID" value="QIA63426.1"/>
    <property type="molecule type" value="Genomic_DNA"/>
</dbReference>
<evidence type="ECO:0000256" key="1">
    <source>
        <dbReference type="ARBA" id="ARBA00004429"/>
    </source>
</evidence>
<feature type="transmembrane region" description="Helical" evidence="7">
    <location>
        <begin position="115"/>
        <end position="136"/>
    </location>
</feature>
<feature type="transmembrane region" description="Helical" evidence="7">
    <location>
        <begin position="148"/>
        <end position="167"/>
    </location>
</feature>
<gene>
    <name evidence="7 8" type="primary">nhaA</name>
    <name evidence="8" type="ORF">GT360_07800</name>
</gene>
<evidence type="ECO:0000313" key="9">
    <source>
        <dbReference type="Proteomes" id="UP000464262"/>
    </source>
</evidence>
<dbReference type="NCBIfam" id="NF007111">
    <property type="entry name" value="PRK09560.1"/>
    <property type="match status" value="1"/>
</dbReference>
<feature type="transmembrane region" description="Helical" evidence="7">
    <location>
        <begin position="255"/>
        <end position="276"/>
    </location>
</feature>
<keyword evidence="7" id="KW-0050">Antiport</keyword>
<organism evidence="8 9">
    <name type="scientific">Vibrio astriarenae</name>
    <dbReference type="NCBI Taxonomy" id="1481923"/>
    <lineage>
        <taxon>Bacteria</taxon>
        <taxon>Pseudomonadati</taxon>
        <taxon>Pseudomonadota</taxon>
        <taxon>Gammaproteobacteria</taxon>
        <taxon>Vibrionales</taxon>
        <taxon>Vibrionaceae</taxon>
        <taxon>Vibrio</taxon>
    </lineage>
</organism>
<keyword evidence="2 7" id="KW-1003">Cell membrane</keyword>
<dbReference type="HAMAP" id="MF_01844">
    <property type="entry name" value="NhaA"/>
    <property type="match status" value="1"/>
</dbReference>
<keyword evidence="3 7" id="KW-0812">Transmembrane</keyword>
<dbReference type="NCBIfam" id="NF007112">
    <property type="entry name" value="PRK09561.1"/>
    <property type="match status" value="1"/>
</dbReference>
<comment type="catalytic activity">
    <reaction evidence="7">
        <text>Na(+)(in) + 2 H(+)(out) = Na(+)(out) + 2 H(+)(in)</text>
        <dbReference type="Rhea" id="RHEA:29251"/>
        <dbReference type="ChEBI" id="CHEBI:15378"/>
        <dbReference type="ChEBI" id="CHEBI:29101"/>
    </reaction>
</comment>
<dbReference type="RefSeq" id="WP_164648320.1">
    <property type="nucleotide sequence ID" value="NZ_CP047475.1"/>
</dbReference>
<dbReference type="GO" id="GO:0015385">
    <property type="term" value="F:sodium:proton antiporter activity"/>
    <property type="evidence" value="ECO:0007669"/>
    <property type="project" value="UniProtKB-UniRule"/>
</dbReference>
<feature type="transmembrane region" description="Helical" evidence="7">
    <location>
        <begin position="321"/>
        <end position="348"/>
    </location>
</feature>
<dbReference type="Proteomes" id="UP000464262">
    <property type="component" value="Chromosome 1"/>
</dbReference>
<comment type="function">
    <text evidence="7">Na(+)/H(+) antiporter that extrudes sodium in exchange for external protons.</text>
</comment>
<keyword evidence="7" id="KW-0406">Ion transport</keyword>
<dbReference type="NCBIfam" id="TIGR00773">
    <property type="entry name" value="NhaA"/>
    <property type="match status" value="1"/>
</dbReference>
<dbReference type="InterPro" id="IPR004670">
    <property type="entry name" value="NhaA"/>
</dbReference>
<dbReference type="PANTHER" id="PTHR30341">
    <property type="entry name" value="SODIUM ION/PROTON ANTIPORTER NHAA-RELATED"/>
    <property type="match status" value="1"/>
</dbReference>